<evidence type="ECO:0000259" key="2">
    <source>
        <dbReference type="Pfam" id="PF03466"/>
    </source>
</evidence>
<dbReference type="Gene3D" id="3.40.190.290">
    <property type="match status" value="1"/>
</dbReference>
<protein>
    <submittedName>
        <fullName evidence="3">LysR family transcriptional regulator</fullName>
    </submittedName>
</protein>
<evidence type="ECO:0000256" key="1">
    <source>
        <dbReference type="ARBA" id="ARBA00009437"/>
    </source>
</evidence>
<accession>A0A2X3JBL2</accession>
<dbReference type="GO" id="GO:0003700">
    <property type="term" value="F:DNA-binding transcription factor activity"/>
    <property type="evidence" value="ECO:0007669"/>
    <property type="project" value="TreeGrafter"/>
</dbReference>
<evidence type="ECO:0000313" key="3">
    <source>
        <dbReference type="EMBL" id="SQC71700.1"/>
    </source>
</evidence>
<dbReference type="AlphaFoldDB" id="A0A2X3JBL2"/>
<proteinExistence type="inferred from homology"/>
<comment type="similarity">
    <text evidence="1">Belongs to the LysR transcriptional regulatory family.</text>
</comment>
<dbReference type="PANTHER" id="PTHR30537:SF5">
    <property type="entry name" value="HTH-TYPE TRANSCRIPTIONAL ACTIVATOR TTDR-RELATED"/>
    <property type="match status" value="1"/>
</dbReference>
<dbReference type="InterPro" id="IPR005119">
    <property type="entry name" value="LysR_subst-bd"/>
</dbReference>
<gene>
    <name evidence="3" type="primary">dmlR_19</name>
    <name evidence="3" type="ORF">NCTC9601_06855</name>
</gene>
<dbReference type="PANTHER" id="PTHR30537">
    <property type="entry name" value="HTH-TYPE TRANSCRIPTIONAL REGULATOR"/>
    <property type="match status" value="1"/>
</dbReference>
<feature type="domain" description="LysR substrate-binding" evidence="2">
    <location>
        <begin position="31"/>
        <end position="123"/>
    </location>
</feature>
<dbReference type="Proteomes" id="UP000251123">
    <property type="component" value="Unassembled WGS sequence"/>
</dbReference>
<dbReference type="SUPFAM" id="SSF53850">
    <property type="entry name" value="Periplasmic binding protein-like II"/>
    <property type="match status" value="1"/>
</dbReference>
<dbReference type="GO" id="GO:0006351">
    <property type="term" value="P:DNA-templated transcription"/>
    <property type="evidence" value="ECO:0007669"/>
    <property type="project" value="TreeGrafter"/>
</dbReference>
<dbReference type="Pfam" id="PF03466">
    <property type="entry name" value="LysR_substrate"/>
    <property type="match status" value="1"/>
</dbReference>
<dbReference type="GO" id="GO:0043565">
    <property type="term" value="F:sequence-specific DNA binding"/>
    <property type="evidence" value="ECO:0007669"/>
    <property type="project" value="TreeGrafter"/>
</dbReference>
<organism evidence="3 4">
    <name type="scientific">Klebsiella pneumoniae</name>
    <dbReference type="NCBI Taxonomy" id="573"/>
    <lineage>
        <taxon>Bacteria</taxon>
        <taxon>Pseudomonadati</taxon>
        <taxon>Pseudomonadota</taxon>
        <taxon>Gammaproteobacteria</taxon>
        <taxon>Enterobacterales</taxon>
        <taxon>Enterobacteriaceae</taxon>
        <taxon>Klebsiella/Raoultella group</taxon>
        <taxon>Klebsiella</taxon>
        <taxon>Klebsiella pneumoniae complex</taxon>
    </lineage>
</organism>
<sequence>MTPEGREYYEKARCLLEDLEEIDASFNTARNKPKGHLRIAIGGSTACDVLIPLLADFMTSWPDIRIDLQVADKPADLISGNIDCAIRGGPMEDSTLIARKIGEATLVTCATPGYLQRYGTPPRRMNYIMATGSSAICRRPAAERFRFALRVTASAPS</sequence>
<reference evidence="3 4" key="1">
    <citation type="submission" date="2018-06" db="EMBL/GenBank/DDBJ databases">
        <authorList>
            <consortium name="Pathogen Informatics"/>
            <person name="Doyle S."/>
        </authorList>
    </citation>
    <scope>NUCLEOTIDE SEQUENCE [LARGE SCALE GENOMIC DNA]</scope>
    <source>
        <strain evidence="3 4">NCTC9601</strain>
    </source>
</reference>
<evidence type="ECO:0000313" key="4">
    <source>
        <dbReference type="Proteomes" id="UP000251123"/>
    </source>
</evidence>
<dbReference type="InterPro" id="IPR058163">
    <property type="entry name" value="LysR-type_TF_proteobact-type"/>
</dbReference>
<dbReference type="EMBL" id="UASN01000024">
    <property type="protein sequence ID" value="SQC71700.1"/>
    <property type="molecule type" value="Genomic_DNA"/>
</dbReference>
<name>A0A2X3JBL2_KLEPN</name>